<feature type="region of interest" description="Disordered" evidence="1">
    <location>
        <begin position="31"/>
        <end position="87"/>
    </location>
</feature>
<keyword evidence="3" id="KW-1185">Reference proteome</keyword>
<protein>
    <submittedName>
        <fullName evidence="2">Uncharacterized protein</fullName>
    </submittedName>
</protein>
<evidence type="ECO:0000313" key="2">
    <source>
        <dbReference type="EMBL" id="GBO27005.1"/>
    </source>
</evidence>
<proteinExistence type="predicted"/>
<sequence length="87" mass="9585">MRAFVHEKKNSKMGRRIWKFQEFSVLTVGSAASGTSHNHKDIPRSAESSGFTELTGRAITAPTREPIVQGGATFSRRTTKPPRSQSP</sequence>
<reference evidence="2 3" key="1">
    <citation type="journal article" date="2019" name="Sci. Rep.">
        <title>Orb-weaving spider Araneus ventricosus genome elucidates the spidroin gene catalogue.</title>
        <authorList>
            <person name="Kono N."/>
            <person name="Nakamura H."/>
            <person name="Ohtoshi R."/>
            <person name="Moran D.A.P."/>
            <person name="Shinohara A."/>
            <person name="Yoshida Y."/>
            <person name="Fujiwara M."/>
            <person name="Mori M."/>
            <person name="Tomita M."/>
            <person name="Arakawa K."/>
        </authorList>
    </citation>
    <scope>NUCLEOTIDE SEQUENCE [LARGE SCALE GENOMIC DNA]</scope>
</reference>
<comment type="caution">
    <text evidence="2">The sequence shown here is derived from an EMBL/GenBank/DDBJ whole genome shotgun (WGS) entry which is preliminary data.</text>
</comment>
<evidence type="ECO:0000256" key="1">
    <source>
        <dbReference type="SAM" id="MobiDB-lite"/>
    </source>
</evidence>
<dbReference type="EMBL" id="BGPR01050002">
    <property type="protein sequence ID" value="GBO27005.1"/>
    <property type="molecule type" value="Genomic_DNA"/>
</dbReference>
<organism evidence="2 3">
    <name type="scientific">Araneus ventricosus</name>
    <name type="common">Orbweaver spider</name>
    <name type="synonym">Epeira ventricosa</name>
    <dbReference type="NCBI Taxonomy" id="182803"/>
    <lineage>
        <taxon>Eukaryota</taxon>
        <taxon>Metazoa</taxon>
        <taxon>Ecdysozoa</taxon>
        <taxon>Arthropoda</taxon>
        <taxon>Chelicerata</taxon>
        <taxon>Arachnida</taxon>
        <taxon>Araneae</taxon>
        <taxon>Araneomorphae</taxon>
        <taxon>Entelegynae</taxon>
        <taxon>Araneoidea</taxon>
        <taxon>Araneidae</taxon>
        <taxon>Araneus</taxon>
    </lineage>
</organism>
<evidence type="ECO:0000313" key="3">
    <source>
        <dbReference type="Proteomes" id="UP000499080"/>
    </source>
</evidence>
<name>A0A4Y2VNU4_ARAVE</name>
<gene>
    <name evidence="2" type="ORF">AVEN_117861_1</name>
</gene>
<dbReference type="AlphaFoldDB" id="A0A4Y2VNU4"/>
<accession>A0A4Y2VNU4</accession>
<dbReference type="Proteomes" id="UP000499080">
    <property type="component" value="Unassembled WGS sequence"/>
</dbReference>